<keyword evidence="3" id="KW-1185">Reference proteome</keyword>
<evidence type="ECO:0000313" key="2">
    <source>
        <dbReference type="EMBL" id="AYF99826.1"/>
    </source>
</evidence>
<accession>A0A387BFS4</accession>
<evidence type="ECO:0000256" key="1">
    <source>
        <dbReference type="SAM" id="Phobius"/>
    </source>
</evidence>
<evidence type="ECO:0000313" key="3">
    <source>
        <dbReference type="Proteomes" id="UP000269374"/>
    </source>
</evidence>
<dbReference type="Gene3D" id="3.40.30.10">
    <property type="entry name" value="Glutaredoxin"/>
    <property type="match status" value="1"/>
</dbReference>
<proteinExistence type="predicted"/>
<dbReference type="AlphaFoldDB" id="A0A387BFS4"/>
<organism evidence="2 3">
    <name type="scientific">Lactococcus allomyrinae</name>
    <dbReference type="NCBI Taxonomy" id="2419773"/>
    <lineage>
        <taxon>Bacteria</taxon>
        <taxon>Bacillati</taxon>
        <taxon>Bacillota</taxon>
        <taxon>Bacilli</taxon>
        <taxon>Lactobacillales</taxon>
        <taxon>Streptococcaceae</taxon>
        <taxon>Lactococcus</taxon>
    </lineage>
</organism>
<dbReference type="EMBL" id="CP032627">
    <property type="protein sequence ID" value="AYF99826.1"/>
    <property type="molecule type" value="Genomic_DNA"/>
</dbReference>
<dbReference type="SUPFAM" id="SSF52833">
    <property type="entry name" value="Thioredoxin-like"/>
    <property type="match status" value="1"/>
</dbReference>
<dbReference type="Proteomes" id="UP000269374">
    <property type="component" value="Chromosome"/>
</dbReference>
<name>A0A387BFS4_9LACT</name>
<evidence type="ECO:0008006" key="4">
    <source>
        <dbReference type="Google" id="ProtNLM"/>
    </source>
</evidence>
<dbReference type="OrthoDB" id="2220907at2"/>
<sequence length="205" mass="23831">MLDFIWIIIVIIVLTCLSSFLILSRKKSRLSRWQRILITLSIFFIAFPLRLFLVWDLFTKPAPFIQTLQYASKANIQKELPLLMNNTHHESQIDFSKPQFIILYKVGCPYCNAAHQTIEQEIKDLPRAQVHFVEVRSHLGKQLVQRYQVQKAHTIIVTRPKTDESTLFEEAQAVLNSEHQLVFSADKSSIQEAIQYFKGENSKGK</sequence>
<reference evidence="2 3" key="1">
    <citation type="submission" date="2018-09" db="EMBL/GenBank/DDBJ databases">
        <title>Genome sequencing of strain 1JSPR-7.</title>
        <authorList>
            <person name="Heo J."/>
            <person name="Kim S.-J."/>
            <person name="Kwon S.-W."/>
        </authorList>
    </citation>
    <scope>NUCLEOTIDE SEQUENCE [LARGE SCALE GENOMIC DNA]</scope>
    <source>
        <strain evidence="2 3">1JSPR-7</strain>
    </source>
</reference>
<protein>
    <recommendedName>
        <fullName evidence="4">Thioredoxin domain-containing protein</fullName>
    </recommendedName>
</protein>
<dbReference type="InterPro" id="IPR036249">
    <property type="entry name" value="Thioredoxin-like_sf"/>
</dbReference>
<feature type="transmembrane region" description="Helical" evidence="1">
    <location>
        <begin position="6"/>
        <end position="24"/>
    </location>
</feature>
<feature type="transmembrane region" description="Helical" evidence="1">
    <location>
        <begin position="36"/>
        <end position="58"/>
    </location>
</feature>
<keyword evidence="1" id="KW-0812">Transmembrane</keyword>
<gene>
    <name evidence="2" type="ORF">D7I46_01230</name>
</gene>
<keyword evidence="1" id="KW-0472">Membrane</keyword>
<dbReference type="KEGG" id="lact:D7I46_01230"/>
<keyword evidence="1" id="KW-1133">Transmembrane helix</keyword>